<dbReference type="GO" id="GO:0005886">
    <property type="term" value="C:plasma membrane"/>
    <property type="evidence" value="ECO:0007669"/>
    <property type="project" value="UniProtKB-SubCell"/>
</dbReference>
<dbReference type="InterPro" id="IPR003838">
    <property type="entry name" value="ABC3_permease_C"/>
</dbReference>
<keyword evidence="3 6" id="KW-0812">Transmembrane</keyword>
<gene>
    <name evidence="8" type="ORF">ELUCI_v1c03400</name>
</gene>
<feature type="transmembrane region" description="Helical" evidence="6">
    <location>
        <begin position="15"/>
        <end position="34"/>
    </location>
</feature>
<reference evidence="8 9" key="1">
    <citation type="submission" date="2017-11" db="EMBL/GenBank/DDBJ databases">
        <title>Genome sequence of Entomoplasma lucivorax PIPN-2 (ATCC 49196).</title>
        <authorList>
            <person name="Lo W.-S."/>
            <person name="Gasparich G.E."/>
            <person name="Kuo C.-H."/>
        </authorList>
    </citation>
    <scope>NUCLEOTIDE SEQUENCE [LARGE SCALE GENOMIC DNA]</scope>
    <source>
        <strain evidence="8 9">PIPN-2</strain>
    </source>
</reference>
<name>A0A2S5RFE8_9MOLU</name>
<feature type="transmembrane region" description="Helical" evidence="6">
    <location>
        <begin position="176"/>
        <end position="195"/>
    </location>
</feature>
<keyword evidence="5 6" id="KW-0472">Membrane</keyword>
<protein>
    <recommendedName>
        <fullName evidence="7">ABC3 transporter permease C-terminal domain-containing protein</fullName>
    </recommendedName>
</protein>
<feature type="transmembrane region" description="Helical" evidence="6">
    <location>
        <begin position="103"/>
        <end position="127"/>
    </location>
</feature>
<accession>A0A2S5RFE8</accession>
<sequence length="740" mass="84156">MSKNEFTQKSVKTPLFILALIFLIFFFISQQIILMHQQTLYYLKSLGVNNSELSILTTLSLCAPVVVGFIGSIFVSLLLQNIIMEVTYDNLIFYHPFFTIEPMLFLPLIILFVINVIGFYLVNIFIIKSKVLKTSGMGAIKGISTFQQKLKWTTGKLNSKTRIGFAFAFKNVYKNFVSYLFLTLAFTVLFFALQFNGSIWGAVKSYENWHAPFKSIKLNHALPLFNVVHQNKEFSVDNSPKIIDSYQTISQEELNQLIPLDLAFWQNTDEDDIINTLTTKMDETYLPKETVKAMMQKMIDIINEDNPAKPKNGNDKSKSDGIKTIIEELLGKLIKLKKINPEFDGLNVVFGKVVKPNNSKNEMGVYATKAWHAKSARKINLIGFENDDHSYKHFQYDQNEQPIISRQLKTNEPEIVNLALKANISQTLAKRTNIKSGDEISLELKNIGLERIDQRDDVISHGISPKIILQVDQIVEEETILENVYVPQTALFKYLALTTNQLDTMSGILKEQYQMIADDMPDQYVSNSYYSSKRLPTQLEYFTLPILKQTNKTSDKQADNDPNQVGSHILDYYAKEDSKKYLQSATSDLLIFDLVTQKLYPSVAPMLGILNNAIAFSIAIALVISLIITILALLENKKVILLFKAIGYSKREINLYLISGYLVSIILAAMTAVGISTLLLNKVGMQFMHAVSIKMDLNFAWHLDFIFTAILAVVWFFCLISWTITIYSRKQQPKNAFAVL</sequence>
<evidence type="ECO:0000313" key="9">
    <source>
        <dbReference type="Proteomes" id="UP000237865"/>
    </source>
</evidence>
<keyword evidence="9" id="KW-1185">Reference proteome</keyword>
<comment type="subcellular location">
    <subcellularLocation>
        <location evidence="1">Cell membrane</location>
        <topology evidence="1">Multi-pass membrane protein</topology>
    </subcellularLocation>
</comment>
<dbReference type="Pfam" id="PF02687">
    <property type="entry name" value="FtsX"/>
    <property type="match status" value="1"/>
</dbReference>
<evidence type="ECO:0000313" key="8">
    <source>
        <dbReference type="EMBL" id="PPE06049.1"/>
    </source>
</evidence>
<evidence type="ECO:0000256" key="5">
    <source>
        <dbReference type="ARBA" id="ARBA00023136"/>
    </source>
</evidence>
<evidence type="ECO:0000259" key="7">
    <source>
        <dbReference type="Pfam" id="PF02687"/>
    </source>
</evidence>
<proteinExistence type="predicted"/>
<evidence type="ECO:0000256" key="2">
    <source>
        <dbReference type="ARBA" id="ARBA00022475"/>
    </source>
</evidence>
<dbReference type="RefSeq" id="WP_028126989.1">
    <property type="nucleotide sequence ID" value="NZ_PHNE01000001.1"/>
</dbReference>
<feature type="transmembrane region" description="Helical" evidence="6">
    <location>
        <begin position="699"/>
        <end position="724"/>
    </location>
</feature>
<organism evidence="8 9">
    <name type="scientific">Williamsoniiplasma lucivorax</name>
    <dbReference type="NCBI Taxonomy" id="209274"/>
    <lineage>
        <taxon>Bacteria</taxon>
        <taxon>Bacillati</taxon>
        <taxon>Mycoplasmatota</taxon>
        <taxon>Mollicutes</taxon>
        <taxon>Entomoplasmatales</taxon>
        <taxon>Williamsoniiplasma</taxon>
    </lineage>
</organism>
<evidence type="ECO:0000256" key="4">
    <source>
        <dbReference type="ARBA" id="ARBA00022989"/>
    </source>
</evidence>
<feature type="domain" description="ABC3 transporter permease C-terminal" evidence="7">
    <location>
        <begin position="614"/>
        <end position="722"/>
    </location>
</feature>
<evidence type="ECO:0000256" key="1">
    <source>
        <dbReference type="ARBA" id="ARBA00004651"/>
    </source>
</evidence>
<feature type="transmembrane region" description="Helical" evidence="6">
    <location>
        <begin position="55"/>
        <end position="83"/>
    </location>
</feature>
<evidence type="ECO:0000256" key="3">
    <source>
        <dbReference type="ARBA" id="ARBA00022692"/>
    </source>
</evidence>
<dbReference type="EMBL" id="PHNE01000001">
    <property type="protein sequence ID" value="PPE06049.1"/>
    <property type="molecule type" value="Genomic_DNA"/>
</dbReference>
<evidence type="ECO:0000256" key="6">
    <source>
        <dbReference type="SAM" id="Phobius"/>
    </source>
</evidence>
<feature type="transmembrane region" description="Helical" evidence="6">
    <location>
        <begin position="655"/>
        <end position="679"/>
    </location>
</feature>
<dbReference type="STRING" id="1399797.GCA_000518285_01868"/>
<feature type="transmembrane region" description="Helical" evidence="6">
    <location>
        <begin position="613"/>
        <end position="634"/>
    </location>
</feature>
<comment type="caution">
    <text evidence="8">The sequence shown here is derived from an EMBL/GenBank/DDBJ whole genome shotgun (WGS) entry which is preliminary data.</text>
</comment>
<dbReference type="Proteomes" id="UP000237865">
    <property type="component" value="Unassembled WGS sequence"/>
</dbReference>
<keyword evidence="4 6" id="KW-1133">Transmembrane helix</keyword>
<keyword evidence="2" id="KW-1003">Cell membrane</keyword>
<dbReference type="AlphaFoldDB" id="A0A2S5RFE8"/>